<proteinExistence type="predicted"/>
<evidence type="ECO:0000313" key="3">
    <source>
        <dbReference type="Proteomes" id="UP001174909"/>
    </source>
</evidence>
<dbReference type="Proteomes" id="UP001174909">
    <property type="component" value="Unassembled WGS sequence"/>
</dbReference>
<protein>
    <submittedName>
        <fullName evidence="2">Uncharacterized protein</fullName>
    </submittedName>
</protein>
<feature type="transmembrane region" description="Helical" evidence="1">
    <location>
        <begin position="12"/>
        <end position="34"/>
    </location>
</feature>
<comment type="caution">
    <text evidence="2">The sequence shown here is derived from an EMBL/GenBank/DDBJ whole genome shotgun (WGS) entry which is preliminary data.</text>
</comment>
<keyword evidence="3" id="KW-1185">Reference proteome</keyword>
<keyword evidence="1" id="KW-1133">Transmembrane helix</keyword>
<organism evidence="2 3">
    <name type="scientific">Geodia barretti</name>
    <name type="common">Barrett's horny sponge</name>
    <dbReference type="NCBI Taxonomy" id="519541"/>
    <lineage>
        <taxon>Eukaryota</taxon>
        <taxon>Metazoa</taxon>
        <taxon>Porifera</taxon>
        <taxon>Demospongiae</taxon>
        <taxon>Heteroscleromorpha</taxon>
        <taxon>Tetractinellida</taxon>
        <taxon>Astrophorina</taxon>
        <taxon>Geodiidae</taxon>
        <taxon>Geodia</taxon>
    </lineage>
</organism>
<keyword evidence="1" id="KW-0812">Transmembrane</keyword>
<keyword evidence="1" id="KW-0472">Membrane</keyword>
<dbReference type="AlphaFoldDB" id="A0AA35RTP8"/>
<accession>A0AA35RTP8</accession>
<sequence length="169" mass="20048">MLYTKIPTNIYSTYINMLRCIALTIALVRLVWIYPIPKVRNGMRTWLCVLVPVHQTAHLPHHRVEGLWLVGVHVVPRPPHVVDLYVGVRSEFLDPLTRTAVHPRPRSVHKRQWNRGREVWWSDPFDHWSFRPTNWDLHVVERISPLEMEMRKATVILLLLFRLNHAACY</sequence>
<evidence type="ECO:0000313" key="2">
    <source>
        <dbReference type="EMBL" id="CAI8016202.1"/>
    </source>
</evidence>
<evidence type="ECO:0000256" key="1">
    <source>
        <dbReference type="SAM" id="Phobius"/>
    </source>
</evidence>
<name>A0AA35RTP8_GEOBA</name>
<reference evidence="2" key="1">
    <citation type="submission" date="2023-03" db="EMBL/GenBank/DDBJ databases">
        <authorList>
            <person name="Steffen K."/>
            <person name="Cardenas P."/>
        </authorList>
    </citation>
    <scope>NUCLEOTIDE SEQUENCE</scope>
</reference>
<dbReference type="EMBL" id="CASHTH010001506">
    <property type="protein sequence ID" value="CAI8016202.1"/>
    <property type="molecule type" value="Genomic_DNA"/>
</dbReference>
<gene>
    <name evidence="2" type="ORF">GBAR_LOCUS9955</name>
</gene>